<evidence type="ECO:0000256" key="4">
    <source>
        <dbReference type="ARBA" id="ARBA00022692"/>
    </source>
</evidence>
<dbReference type="PANTHER" id="PTHR34582">
    <property type="entry name" value="UPF0702 TRANSMEMBRANE PROTEIN YCAP"/>
    <property type="match status" value="1"/>
</dbReference>
<name>A0A2T0W6M7_9LACT</name>
<keyword evidence="6 7" id="KW-0472">Membrane</keyword>
<dbReference type="InterPro" id="IPR023090">
    <property type="entry name" value="UPF0702_alpha/beta_dom_sf"/>
</dbReference>
<evidence type="ECO:0000256" key="6">
    <source>
        <dbReference type="ARBA" id="ARBA00023136"/>
    </source>
</evidence>
<feature type="domain" description="YetF C-terminal" evidence="8">
    <location>
        <begin position="30"/>
        <end position="101"/>
    </location>
</feature>
<keyword evidence="10" id="KW-1185">Reference proteome</keyword>
<evidence type="ECO:0000313" key="10">
    <source>
        <dbReference type="Proteomes" id="UP000238205"/>
    </source>
</evidence>
<dbReference type="Pfam" id="PF04239">
    <property type="entry name" value="DUF421"/>
    <property type="match status" value="1"/>
</dbReference>
<sequence length="110" mass="12949">MNHETLLWEGIIAFCLLVFLQYLSTWLSVRSSKVRSLLKSKPSLIYYRDDYDETKMKKERITKIEIMQAIRKGGYVSLDEIAAVILETDGTLTVMQKSKEKQLEKEDFFY</sequence>
<evidence type="ECO:0000256" key="1">
    <source>
        <dbReference type="ARBA" id="ARBA00004651"/>
    </source>
</evidence>
<comment type="caution">
    <text evidence="9">The sequence shown here is derived from an EMBL/GenBank/DDBJ whole genome shotgun (WGS) entry which is preliminary data.</text>
</comment>
<dbReference type="PANTHER" id="PTHR34582:SF6">
    <property type="entry name" value="UPF0702 TRANSMEMBRANE PROTEIN YCAP"/>
    <property type="match status" value="1"/>
</dbReference>
<gene>
    <name evidence="9" type="ORF">CLV38_1156</name>
</gene>
<evidence type="ECO:0000256" key="2">
    <source>
        <dbReference type="ARBA" id="ARBA00006448"/>
    </source>
</evidence>
<keyword evidence="3" id="KW-1003">Cell membrane</keyword>
<feature type="transmembrane region" description="Helical" evidence="7">
    <location>
        <begin position="6"/>
        <end position="29"/>
    </location>
</feature>
<dbReference type="InterPro" id="IPR007353">
    <property type="entry name" value="DUF421"/>
</dbReference>
<evidence type="ECO:0000256" key="5">
    <source>
        <dbReference type="ARBA" id="ARBA00022989"/>
    </source>
</evidence>
<evidence type="ECO:0000256" key="7">
    <source>
        <dbReference type="SAM" id="Phobius"/>
    </source>
</evidence>
<proteinExistence type="inferred from homology"/>
<dbReference type="Proteomes" id="UP000238205">
    <property type="component" value="Unassembled WGS sequence"/>
</dbReference>
<dbReference type="Gene3D" id="3.30.240.20">
    <property type="entry name" value="bsu07140 like domains"/>
    <property type="match status" value="1"/>
</dbReference>
<reference evidence="9 10" key="1">
    <citation type="submission" date="2018-03" db="EMBL/GenBank/DDBJ databases">
        <title>Genomic Encyclopedia of Archaeal and Bacterial Type Strains, Phase II (KMG-II): from individual species to whole genera.</title>
        <authorList>
            <person name="Goeker M."/>
        </authorList>
    </citation>
    <scope>NUCLEOTIDE SEQUENCE [LARGE SCALE GENOMIC DNA]</scope>
    <source>
        <strain evidence="9 10">DSM 13175</strain>
    </source>
</reference>
<comment type="subcellular location">
    <subcellularLocation>
        <location evidence="1">Cell membrane</location>
        <topology evidence="1">Multi-pass membrane protein</topology>
    </subcellularLocation>
</comment>
<organism evidence="9 10">
    <name type="scientific">Alkalibacterium olivapovliticus</name>
    <dbReference type="NCBI Taxonomy" id="99907"/>
    <lineage>
        <taxon>Bacteria</taxon>
        <taxon>Bacillati</taxon>
        <taxon>Bacillota</taxon>
        <taxon>Bacilli</taxon>
        <taxon>Lactobacillales</taxon>
        <taxon>Carnobacteriaceae</taxon>
        <taxon>Alkalibacterium</taxon>
    </lineage>
</organism>
<evidence type="ECO:0000259" key="8">
    <source>
        <dbReference type="Pfam" id="PF04239"/>
    </source>
</evidence>
<keyword evidence="5 7" id="KW-1133">Transmembrane helix</keyword>
<evidence type="ECO:0000256" key="3">
    <source>
        <dbReference type="ARBA" id="ARBA00022475"/>
    </source>
</evidence>
<dbReference type="EMBL" id="PVTO01000015">
    <property type="protein sequence ID" value="PRY82154.1"/>
    <property type="molecule type" value="Genomic_DNA"/>
</dbReference>
<protein>
    <submittedName>
        <fullName evidence="9">Uncharacterized protein DUF421</fullName>
    </submittedName>
</protein>
<keyword evidence="4 7" id="KW-0812">Transmembrane</keyword>
<dbReference type="AlphaFoldDB" id="A0A2T0W6M7"/>
<dbReference type="GO" id="GO:0005886">
    <property type="term" value="C:plasma membrane"/>
    <property type="evidence" value="ECO:0007669"/>
    <property type="project" value="UniProtKB-SubCell"/>
</dbReference>
<evidence type="ECO:0000313" key="9">
    <source>
        <dbReference type="EMBL" id="PRY82154.1"/>
    </source>
</evidence>
<accession>A0A2T0W6M7</accession>
<comment type="similarity">
    <text evidence="2">Belongs to the UPF0702 family.</text>
</comment>